<comment type="caution">
    <text evidence="9">Lacks conserved residue(s) required for the propagation of feature annotation.</text>
</comment>
<evidence type="ECO:0000256" key="3">
    <source>
        <dbReference type="ARBA" id="ARBA00022723"/>
    </source>
</evidence>
<feature type="binding site" evidence="9">
    <location>
        <position position="219"/>
    </location>
    <ligand>
        <name>1-deoxy-D-xylulose 5-phosphate</name>
        <dbReference type="ChEBI" id="CHEBI:57792"/>
    </ligand>
</feature>
<feature type="domain" description="1-deoxy-D-xylulose 5-phosphate reductoisomerase N-terminal" evidence="10">
    <location>
        <begin position="4"/>
        <end position="130"/>
    </location>
</feature>
<dbReference type="NCBIfam" id="NF009114">
    <property type="entry name" value="PRK12464.1"/>
    <property type="match status" value="1"/>
</dbReference>
<feature type="binding site" evidence="9">
    <location>
        <position position="122"/>
    </location>
    <ligand>
        <name>NADPH</name>
        <dbReference type="ChEBI" id="CHEBI:57783"/>
    </ligand>
</feature>
<dbReference type="EC" id="1.1.1.267" evidence="9"/>
<dbReference type="InterPro" id="IPR003821">
    <property type="entry name" value="DXP_reductoisomerase"/>
</dbReference>
<dbReference type="KEGG" id="ifn:GM661_10775"/>
<feature type="binding site" evidence="9">
    <location>
        <position position="210"/>
    </location>
    <ligand>
        <name>1-deoxy-D-xylulose 5-phosphate</name>
        <dbReference type="ChEBI" id="CHEBI:57792"/>
    </ligand>
</feature>
<feature type="domain" description="1-deoxy-D-xylulose 5-phosphate reductoisomerase C-terminal" evidence="11">
    <location>
        <begin position="144"/>
        <end position="227"/>
    </location>
</feature>
<organism evidence="13 14">
    <name type="scientific">Iocasia fonsfrigidae</name>
    <dbReference type="NCBI Taxonomy" id="2682810"/>
    <lineage>
        <taxon>Bacteria</taxon>
        <taxon>Bacillati</taxon>
        <taxon>Bacillota</taxon>
        <taxon>Clostridia</taxon>
        <taxon>Halanaerobiales</taxon>
        <taxon>Halanaerobiaceae</taxon>
        <taxon>Iocasia</taxon>
    </lineage>
</organism>
<feature type="binding site" evidence="9">
    <location>
        <position position="12"/>
    </location>
    <ligand>
        <name>NADPH</name>
        <dbReference type="ChEBI" id="CHEBI:57783"/>
    </ligand>
</feature>
<dbReference type="Pfam" id="PF13288">
    <property type="entry name" value="DXPR_C"/>
    <property type="match status" value="1"/>
</dbReference>
<name>A0A8A7KAZ9_9FIRM</name>
<keyword evidence="6 9" id="KW-0464">Manganese</keyword>
<dbReference type="InterPro" id="IPR026877">
    <property type="entry name" value="DXPR_C"/>
</dbReference>
<dbReference type="InterPro" id="IPR036169">
    <property type="entry name" value="DXPR_C_sf"/>
</dbReference>
<dbReference type="EMBL" id="CP046640">
    <property type="protein sequence ID" value="QTL98420.1"/>
    <property type="molecule type" value="Genomic_DNA"/>
</dbReference>
<feature type="binding site" evidence="9">
    <location>
        <position position="215"/>
    </location>
    <ligand>
        <name>1-deoxy-D-xylulose 5-phosphate</name>
        <dbReference type="ChEBI" id="CHEBI:57792"/>
    </ligand>
</feature>
<keyword evidence="14" id="KW-1185">Reference proteome</keyword>
<evidence type="ECO:0000256" key="6">
    <source>
        <dbReference type="ARBA" id="ARBA00023211"/>
    </source>
</evidence>
<feature type="binding site" evidence="9">
    <location>
        <position position="11"/>
    </location>
    <ligand>
        <name>NADPH</name>
        <dbReference type="ChEBI" id="CHEBI:57783"/>
    </ligand>
</feature>
<feature type="binding site" evidence="9">
    <location>
        <position position="123"/>
    </location>
    <ligand>
        <name>1-deoxy-D-xylulose 5-phosphate</name>
        <dbReference type="ChEBI" id="CHEBI:57792"/>
    </ligand>
</feature>
<feature type="binding site" evidence="9">
    <location>
        <position position="219"/>
    </location>
    <ligand>
        <name>Mn(2+)</name>
        <dbReference type="ChEBI" id="CHEBI:29035"/>
    </ligand>
</feature>
<sequence>MKRIIILGSTGSIGTQTLEVIEHLSDDWNVIGLTANTNIDLLEKQANKYKPEFLVVMDEYHAKKLKNRLADQAVEVLSGPAGLNYLAGQVESDLLINALVGAVGLAPTVAALEKGSRIGLANKETLVIGGQIIEKYLSNPLNKILPIDSEHNAVFQLLAGHKEKEIAKIILTASGGPFLNLEKDRLETVTVKEALNHPNWDMGGKITIDSATMMNKGLEVIEAHYLFKQPYDKIKVVIHPESIVHSMVEFIDSSIMAELGVADMRIPIQNILTYPERVSSLGKNLDLFTVGALNFEEPDFEKFPALGLAYTAGKEGGSLPVILNAANEVAVMGFLANKIRFTDITYIVEKVMDSYERKDNPLLEEIYMIDKEAREMAEGVMKECY</sequence>
<gene>
    <name evidence="9" type="primary">dxr</name>
    <name evidence="13" type="ORF">GM661_10775</name>
</gene>
<feature type="binding site" evidence="9">
    <location>
        <position position="148"/>
    </location>
    <ligand>
        <name>Mn(2+)</name>
        <dbReference type="ChEBI" id="CHEBI:29035"/>
    </ligand>
</feature>
<evidence type="ECO:0000256" key="8">
    <source>
        <dbReference type="ARBA" id="ARBA00048543"/>
    </source>
</evidence>
<protein>
    <recommendedName>
        <fullName evidence="9">1-deoxy-D-xylulose 5-phosphate reductoisomerase</fullName>
        <shortName evidence="9">DXP reductoisomerase</shortName>
        <ecNumber evidence="9">1.1.1.267</ecNumber>
    </recommendedName>
    <alternativeName>
        <fullName evidence="9">1-deoxyxylulose-5-phosphate reductoisomerase</fullName>
    </alternativeName>
    <alternativeName>
        <fullName evidence="9">2-C-methyl-D-erythritol 4-phosphate synthase</fullName>
    </alternativeName>
</protein>
<dbReference type="Pfam" id="PF08436">
    <property type="entry name" value="DXP_redisom_C"/>
    <property type="match status" value="1"/>
</dbReference>
<keyword evidence="4 9" id="KW-0521">NADP</keyword>
<feature type="binding site" evidence="9">
    <location>
        <position position="38"/>
    </location>
    <ligand>
        <name>NADPH</name>
        <dbReference type="ChEBI" id="CHEBI:57783"/>
    </ligand>
</feature>
<comment type="pathway">
    <text evidence="1 9">Isoprenoid biosynthesis; isopentenyl diphosphate biosynthesis via DXP pathway; isopentenyl diphosphate from 1-deoxy-D-xylulose 5-phosphate: step 1/6.</text>
</comment>
<evidence type="ECO:0000256" key="1">
    <source>
        <dbReference type="ARBA" id="ARBA00005094"/>
    </source>
</evidence>
<feature type="binding site" evidence="9">
    <location>
        <position position="197"/>
    </location>
    <ligand>
        <name>1-deoxy-D-xylulose 5-phosphate</name>
        <dbReference type="ChEBI" id="CHEBI:57792"/>
    </ligand>
</feature>
<feature type="binding site" evidence="9">
    <location>
        <position position="216"/>
    </location>
    <ligand>
        <name>1-deoxy-D-xylulose 5-phosphate</name>
        <dbReference type="ChEBI" id="CHEBI:57792"/>
    </ligand>
</feature>
<comment type="similarity">
    <text evidence="2 9">Belongs to the DXR family.</text>
</comment>
<evidence type="ECO:0000256" key="4">
    <source>
        <dbReference type="ARBA" id="ARBA00022857"/>
    </source>
</evidence>
<dbReference type="Gene3D" id="3.40.50.720">
    <property type="entry name" value="NAD(P)-binding Rossmann-like Domain"/>
    <property type="match status" value="1"/>
</dbReference>
<dbReference type="PANTHER" id="PTHR30525:SF0">
    <property type="entry name" value="1-DEOXY-D-XYLULOSE 5-PHOSPHATE REDUCTOISOMERASE, CHLOROPLASTIC"/>
    <property type="match status" value="1"/>
</dbReference>
<comment type="cofactor">
    <cofactor evidence="9">
        <name>Mg(2+)</name>
        <dbReference type="ChEBI" id="CHEBI:18420"/>
    </cofactor>
    <cofactor evidence="9">
        <name>Mn(2+)</name>
        <dbReference type="ChEBI" id="CHEBI:29035"/>
    </cofactor>
</comment>
<feature type="binding site" evidence="9">
    <location>
        <position position="13"/>
    </location>
    <ligand>
        <name>NADPH</name>
        <dbReference type="ChEBI" id="CHEBI:57783"/>
    </ligand>
</feature>
<evidence type="ECO:0000256" key="2">
    <source>
        <dbReference type="ARBA" id="ARBA00006825"/>
    </source>
</evidence>
<dbReference type="InterPro" id="IPR013512">
    <property type="entry name" value="DXP_reductoisomerase_N"/>
</dbReference>
<feature type="binding site" evidence="9">
    <location>
        <position position="150"/>
    </location>
    <ligand>
        <name>Mn(2+)</name>
        <dbReference type="ChEBI" id="CHEBI:29035"/>
    </ligand>
</feature>
<feature type="binding site" evidence="9">
    <location>
        <position position="149"/>
    </location>
    <ligand>
        <name>1-deoxy-D-xylulose 5-phosphate</name>
        <dbReference type="ChEBI" id="CHEBI:57792"/>
    </ligand>
</feature>
<feature type="binding site" evidence="9">
    <location>
        <position position="10"/>
    </location>
    <ligand>
        <name>NADPH</name>
        <dbReference type="ChEBI" id="CHEBI:57783"/>
    </ligand>
</feature>
<keyword evidence="7 9" id="KW-0414">Isoprene biosynthesis</keyword>
<dbReference type="GO" id="GO:0030145">
    <property type="term" value="F:manganese ion binding"/>
    <property type="evidence" value="ECO:0007669"/>
    <property type="project" value="TreeGrafter"/>
</dbReference>
<dbReference type="AlphaFoldDB" id="A0A8A7KAZ9"/>
<dbReference type="Pfam" id="PF02670">
    <property type="entry name" value="DXP_reductoisom"/>
    <property type="match status" value="1"/>
</dbReference>
<dbReference type="SUPFAM" id="SSF51735">
    <property type="entry name" value="NAD(P)-binding Rossmann-fold domains"/>
    <property type="match status" value="1"/>
</dbReference>
<evidence type="ECO:0000256" key="9">
    <source>
        <dbReference type="HAMAP-Rule" id="MF_00183"/>
    </source>
</evidence>
<feature type="binding site" evidence="9">
    <location>
        <position position="150"/>
    </location>
    <ligand>
        <name>1-deoxy-D-xylulose 5-phosphate</name>
        <dbReference type="ChEBI" id="CHEBI:57792"/>
    </ligand>
</feature>
<evidence type="ECO:0000256" key="7">
    <source>
        <dbReference type="ARBA" id="ARBA00023229"/>
    </source>
</evidence>
<keyword evidence="5 9" id="KW-0560">Oxidoreductase</keyword>
<evidence type="ECO:0000259" key="10">
    <source>
        <dbReference type="Pfam" id="PF02670"/>
    </source>
</evidence>
<dbReference type="GO" id="GO:0051484">
    <property type="term" value="P:isopentenyl diphosphate biosynthetic process, methylerythritol 4-phosphate pathway involved in terpenoid biosynthetic process"/>
    <property type="evidence" value="ECO:0007669"/>
    <property type="project" value="TreeGrafter"/>
</dbReference>
<comment type="function">
    <text evidence="9">Catalyzes the NADPH-dependent rearrangement and reduction of 1-deoxy-D-xylulose-5-phosphate (DXP) to 2-C-methyl-D-erythritol 4-phosphate (MEP).</text>
</comment>
<dbReference type="NCBIfam" id="TIGR00243">
    <property type="entry name" value="Dxr"/>
    <property type="match status" value="1"/>
</dbReference>
<feature type="binding site" evidence="9">
    <location>
        <position position="124"/>
    </location>
    <ligand>
        <name>NADPH</name>
        <dbReference type="ChEBI" id="CHEBI:57783"/>
    </ligand>
</feature>
<feature type="binding site" evidence="9">
    <location>
        <position position="203"/>
    </location>
    <ligand>
        <name>NADPH</name>
        <dbReference type="ChEBI" id="CHEBI:57783"/>
    </ligand>
</feature>
<evidence type="ECO:0000313" key="14">
    <source>
        <dbReference type="Proteomes" id="UP000665020"/>
    </source>
</evidence>
<evidence type="ECO:0000259" key="11">
    <source>
        <dbReference type="Pfam" id="PF08436"/>
    </source>
</evidence>
<dbReference type="InterPro" id="IPR013644">
    <property type="entry name" value="DXP_reductoisomerase_C"/>
</dbReference>
<evidence type="ECO:0000313" key="13">
    <source>
        <dbReference type="EMBL" id="QTL98420.1"/>
    </source>
</evidence>
<feature type="domain" description="DXP reductoisomerase C-terminal" evidence="12">
    <location>
        <begin position="259"/>
        <end position="375"/>
    </location>
</feature>
<dbReference type="UniPathway" id="UPA00056">
    <property type="reaction ID" value="UER00092"/>
</dbReference>
<dbReference type="GO" id="GO:0070402">
    <property type="term" value="F:NADPH binding"/>
    <property type="evidence" value="ECO:0007669"/>
    <property type="project" value="InterPro"/>
</dbReference>
<dbReference type="Gene3D" id="1.10.1740.10">
    <property type="match status" value="1"/>
</dbReference>
<keyword evidence="3 9" id="KW-0479">Metal-binding</keyword>
<dbReference type="HAMAP" id="MF_00183">
    <property type="entry name" value="DXP_reductoisom"/>
    <property type="match status" value="1"/>
</dbReference>
<keyword evidence="9" id="KW-0460">Magnesium</keyword>
<evidence type="ECO:0000259" key="12">
    <source>
        <dbReference type="Pfam" id="PF13288"/>
    </source>
</evidence>
<dbReference type="FunFam" id="3.40.50.720:FF:000045">
    <property type="entry name" value="1-deoxy-D-xylulose 5-phosphate reductoisomerase"/>
    <property type="match status" value="1"/>
</dbReference>
<dbReference type="PIRSF" id="PIRSF006205">
    <property type="entry name" value="Dxp_reductismrs"/>
    <property type="match status" value="1"/>
</dbReference>
<dbReference type="Proteomes" id="UP000665020">
    <property type="component" value="Chromosome"/>
</dbReference>
<dbReference type="SUPFAM" id="SSF69055">
    <property type="entry name" value="1-deoxy-D-xylulose-5-phosphate reductoisomerase, C-terminal domain"/>
    <property type="match status" value="1"/>
</dbReference>
<comment type="catalytic activity">
    <reaction evidence="8">
        <text>2-C-methyl-D-erythritol 4-phosphate + NADP(+) = 1-deoxy-D-xylulose 5-phosphate + NADPH + H(+)</text>
        <dbReference type="Rhea" id="RHEA:13717"/>
        <dbReference type="ChEBI" id="CHEBI:15378"/>
        <dbReference type="ChEBI" id="CHEBI:57783"/>
        <dbReference type="ChEBI" id="CHEBI:57792"/>
        <dbReference type="ChEBI" id="CHEBI:58262"/>
        <dbReference type="ChEBI" id="CHEBI:58349"/>
        <dbReference type="EC" id="1.1.1.267"/>
    </reaction>
    <physiologicalReaction direction="right-to-left" evidence="8">
        <dbReference type="Rhea" id="RHEA:13719"/>
    </physiologicalReaction>
</comment>
<dbReference type="RefSeq" id="WP_230866853.1">
    <property type="nucleotide sequence ID" value="NZ_CP046640.1"/>
</dbReference>
<dbReference type="GO" id="GO:0030604">
    <property type="term" value="F:1-deoxy-D-xylulose-5-phosphate reductoisomerase activity"/>
    <property type="evidence" value="ECO:0007669"/>
    <property type="project" value="UniProtKB-UniRule"/>
</dbReference>
<feature type="binding site" evidence="9">
    <location>
        <position position="174"/>
    </location>
    <ligand>
        <name>1-deoxy-D-xylulose 5-phosphate</name>
        <dbReference type="ChEBI" id="CHEBI:57792"/>
    </ligand>
</feature>
<proteinExistence type="inferred from homology"/>
<evidence type="ECO:0000256" key="5">
    <source>
        <dbReference type="ARBA" id="ARBA00023002"/>
    </source>
</evidence>
<reference evidence="13" key="1">
    <citation type="submission" date="2019-12" db="EMBL/GenBank/DDBJ databases">
        <authorList>
            <person name="zhang j."/>
            <person name="sun C.M."/>
        </authorList>
    </citation>
    <scope>NUCLEOTIDE SEQUENCE</scope>
    <source>
        <strain evidence="13">NS-1</strain>
    </source>
</reference>
<dbReference type="PANTHER" id="PTHR30525">
    <property type="entry name" value="1-DEOXY-D-XYLULOSE 5-PHOSPHATE REDUCTOISOMERASE"/>
    <property type="match status" value="1"/>
</dbReference>
<accession>A0A8A7KAZ9</accession>
<dbReference type="InterPro" id="IPR036291">
    <property type="entry name" value="NAD(P)-bd_dom_sf"/>
</dbReference>
<dbReference type="SUPFAM" id="SSF55347">
    <property type="entry name" value="Glyceraldehyde-3-phosphate dehydrogenase-like, C-terminal domain"/>
    <property type="match status" value="1"/>
</dbReference>